<feature type="compositionally biased region" description="Polar residues" evidence="1">
    <location>
        <begin position="317"/>
        <end position="327"/>
    </location>
</feature>
<dbReference type="EMBL" id="CZPT02000167">
    <property type="protein sequence ID" value="SCU64827.1"/>
    <property type="molecule type" value="Genomic_DNA"/>
</dbReference>
<dbReference type="Proteomes" id="UP000195570">
    <property type="component" value="Unassembled WGS sequence"/>
</dbReference>
<feature type="compositionally biased region" description="Low complexity" evidence="1">
    <location>
        <begin position="273"/>
        <end position="284"/>
    </location>
</feature>
<keyword evidence="3" id="KW-1185">Reference proteome</keyword>
<evidence type="ECO:0000313" key="2">
    <source>
        <dbReference type="EMBL" id="SCU64827.1"/>
    </source>
</evidence>
<name>A0A1G4HZL6_TRYEQ</name>
<dbReference type="RefSeq" id="XP_067076523.1">
    <property type="nucleotide sequence ID" value="XM_067220422.1"/>
</dbReference>
<feature type="region of interest" description="Disordered" evidence="1">
    <location>
        <begin position="1"/>
        <end position="35"/>
    </location>
</feature>
<feature type="compositionally biased region" description="Polar residues" evidence="1">
    <location>
        <begin position="23"/>
        <end position="35"/>
    </location>
</feature>
<reference evidence="2" key="1">
    <citation type="submission" date="2016-09" db="EMBL/GenBank/DDBJ databases">
        <authorList>
            <person name="Hebert L."/>
            <person name="Moumen B."/>
        </authorList>
    </citation>
    <scope>NUCLEOTIDE SEQUENCE [LARGE SCALE GENOMIC DNA]</scope>
    <source>
        <strain evidence="2">OVI</strain>
    </source>
</reference>
<evidence type="ECO:0000313" key="3">
    <source>
        <dbReference type="Proteomes" id="UP000195570"/>
    </source>
</evidence>
<proteinExistence type="predicted"/>
<dbReference type="VEuPathDB" id="TriTrypDB:TEOVI_000640100"/>
<dbReference type="AlphaFoldDB" id="A0A1G4HZL6"/>
<protein>
    <submittedName>
        <fullName evidence="2">Uncharacterized protein</fullName>
    </submittedName>
</protein>
<dbReference type="GeneID" id="92380335"/>
<organism evidence="2 3">
    <name type="scientific">Trypanosoma equiperdum</name>
    <dbReference type="NCBI Taxonomy" id="5694"/>
    <lineage>
        <taxon>Eukaryota</taxon>
        <taxon>Discoba</taxon>
        <taxon>Euglenozoa</taxon>
        <taxon>Kinetoplastea</taxon>
        <taxon>Metakinetoplastina</taxon>
        <taxon>Trypanosomatida</taxon>
        <taxon>Trypanosomatidae</taxon>
        <taxon>Trypanosoma</taxon>
    </lineage>
</organism>
<comment type="caution">
    <text evidence="2">The sequence shown here is derived from an EMBL/GenBank/DDBJ whole genome shotgun (WGS) entry which is preliminary data.</text>
</comment>
<evidence type="ECO:0000256" key="1">
    <source>
        <dbReference type="SAM" id="MobiDB-lite"/>
    </source>
</evidence>
<gene>
    <name evidence="2" type="ORF">TEOVI_000640100</name>
</gene>
<feature type="region of interest" description="Disordered" evidence="1">
    <location>
        <begin position="317"/>
        <end position="345"/>
    </location>
</feature>
<accession>A0A1G4HZL6</accession>
<feature type="region of interest" description="Disordered" evidence="1">
    <location>
        <begin position="263"/>
        <end position="294"/>
    </location>
</feature>
<sequence>MQMRVESPHNQRTSFHKSAVADSATSSSRNDVTTTSNDSFFTAQHTGVDVLHRTAAAAQETTTADDGLPFGNFLFDSMQSSGIVQPSGSNTSGGEGDVAQPALFDGFCFDYLCSSDDAWPTGGVAPSDGPARSVEAAEEVDGVNPFRFLSPSDTAALRAESLCVDFTFDSTSDELKASCVAIPTETSTLLAAEPPHAQGESATAVDLEVIDPSPSEECDPAPAVAPQCSTQFLDNGGNSRNDDFCISRNSSGCMDPTDLRLDTRGDQTPFPLGSKAKSGPGASGTNTAASRVSREGVEELLLRAQCILNREITEQAASTSSHATNIGSAPMAGALQGDPDPKGTSDAMFSAQVSHWLRRGEELHECALTTISELQLRLTHAMQMFGAHTSLSSTLSPQYANTPVVLTLPLVLPLMRSLSEDQ</sequence>